<organism evidence="2 3">
    <name type="scientific">Hypsibius exemplaris</name>
    <name type="common">Freshwater tardigrade</name>
    <dbReference type="NCBI Taxonomy" id="2072580"/>
    <lineage>
        <taxon>Eukaryota</taxon>
        <taxon>Metazoa</taxon>
        <taxon>Ecdysozoa</taxon>
        <taxon>Tardigrada</taxon>
        <taxon>Eutardigrada</taxon>
        <taxon>Parachela</taxon>
        <taxon>Hypsibioidea</taxon>
        <taxon>Hypsibiidae</taxon>
        <taxon>Hypsibius</taxon>
    </lineage>
</organism>
<comment type="caution">
    <text evidence="2">The sequence shown here is derived from an EMBL/GenBank/DDBJ whole genome shotgun (WGS) entry which is preliminary data.</text>
</comment>
<keyword evidence="3" id="KW-1185">Reference proteome</keyword>
<evidence type="ECO:0000256" key="1">
    <source>
        <dbReference type="SAM" id="SignalP"/>
    </source>
</evidence>
<name>A0A9X6NER6_HYPEX</name>
<proteinExistence type="predicted"/>
<dbReference type="OrthoDB" id="10477376at2759"/>
<evidence type="ECO:0000313" key="2">
    <source>
        <dbReference type="EMBL" id="OWA52842.1"/>
    </source>
</evidence>
<evidence type="ECO:0000313" key="3">
    <source>
        <dbReference type="Proteomes" id="UP000192578"/>
    </source>
</evidence>
<dbReference type="EMBL" id="MTYJ01000288">
    <property type="protein sequence ID" value="OWA52842.1"/>
    <property type="molecule type" value="Genomic_DNA"/>
</dbReference>
<keyword evidence="1" id="KW-0732">Signal</keyword>
<feature type="signal peptide" evidence="1">
    <location>
        <begin position="1"/>
        <end position="32"/>
    </location>
</feature>
<evidence type="ECO:0008006" key="4">
    <source>
        <dbReference type="Google" id="ProtNLM"/>
    </source>
</evidence>
<protein>
    <recommendedName>
        <fullName evidence="4">Cadherin domain-containing protein</fullName>
    </recommendedName>
</protein>
<sequence>MHSEKVRHSLLSVSSLCSLCSLALCFLFGVSGHEFHAKANHPEGRQAYSSYVNPIPGNSYQNLSTGYSTQAAAPPTRNAYPIYAQPVYLTAGQPNYGYTVATSTVSAIACKSTTYRTNLGCYCALIGQRCIADNSICIGDLNDDGICGCVDGYVAYKYRCLTTAAYNNITANGTTTASSFAIYGPTIIASCLLPLNSVFGRLQGTGATTNVTYSLTLLSSSPLQVSGDATTKYVDVDPTTGNLLYKLVAPASLTNQLYRVTVTQPNGNFTTSNITVAYNCTAPTCAFDFGNSIIVDCLRFTVGDTVVRYLVTGSVAPTFFSMSLISSSSQTGNTFFRIDPVTGQVFLLKMPHGGAFVENYSVSATNAAGASCVAQTLTLTTTETCV</sequence>
<dbReference type="Proteomes" id="UP000192578">
    <property type="component" value="Unassembled WGS sequence"/>
</dbReference>
<reference evidence="3" key="1">
    <citation type="submission" date="2017-01" db="EMBL/GenBank/DDBJ databases">
        <title>Comparative genomics of anhydrobiosis in the tardigrade Hypsibius dujardini.</title>
        <authorList>
            <person name="Yoshida Y."/>
            <person name="Koutsovoulos G."/>
            <person name="Laetsch D."/>
            <person name="Stevens L."/>
            <person name="Kumar S."/>
            <person name="Horikawa D."/>
            <person name="Ishino K."/>
            <person name="Komine S."/>
            <person name="Tomita M."/>
            <person name="Blaxter M."/>
            <person name="Arakawa K."/>
        </authorList>
    </citation>
    <scope>NUCLEOTIDE SEQUENCE [LARGE SCALE GENOMIC DNA]</scope>
    <source>
        <strain evidence="3">Z151</strain>
    </source>
</reference>
<gene>
    <name evidence="2" type="ORF">BV898_17284</name>
</gene>
<dbReference type="AlphaFoldDB" id="A0A9X6NER6"/>
<accession>A0A9X6NER6</accession>
<feature type="chain" id="PRO_5040991040" description="Cadherin domain-containing protein" evidence="1">
    <location>
        <begin position="33"/>
        <end position="386"/>
    </location>
</feature>